<evidence type="ECO:0000256" key="4">
    <source>
        <dbReference type="ARBA" id="ARBA00022475"/>
    </source>
</evidence>
<evidence type="ECO:0000256" key="3">
    <source>
        <dbReference type="ARBA" id="ARBA00022448"/>
    </source>
</evidence>
<accession>A0ABY6GYJ0</accession>
<feature type="transmembrane region" description="Helical" evidence="8">
    <location>
        <begin position="427"/>
        <end position="446"/>
    </location>
</feature>
<feature type="transmembrane region" description="Helical" evidence="8">
    <location>
        <begin position="523"/>
        <end position="543"/>
    </location>
</feature>
<dbReference type="InterPro" id="IPR037294">
    <property type="entry name" value="ABC_BtuC-like"/>
</dbReference>
<dbReference type="SUPFAM" id="SSF81345">
    <property type="entry name" value="ABC transporter involved in vitamin B12 uptake, BtuC"/>
    <property type="match status" value="2"/>
</dbReference>
<dbReference type="Gene3D" id="1.10.3470.10">
    <property type="entry name" value="ABC transporter involved in vitamin B12 uptake, BtuC"/>
    <property type="match status" value="2"/>
</dbReference>
<dbReference type="Pfam" id="PF01032">
    <property type="entry name" value="FecCD"/>
    <property type="match status" value="2"/>
</dbReference>
<feature type="transmembrane region" description="Helical" evidence="8">
    <location>
        <begin position="395"/>
        <end position="415"/>
    </location>
</feature>
<evidence type="ECO:0000256" key="1">
    <source>
        <dbReference type="ARBA" id="ARBA00004651"/>
    </source>
</evidence>
<feature type="transmembrane region" description="Helical" evidence="8">
    <location>
        <begin position="610"/>
        <end position="628"/>
    </location>
</feature>
<keyword evidence="3" id="KW-0813">Transport</keyword>
<feature type="transmembrane region" description="Helical" evidence="8">
    <location>
        <begin position="97"/>
        <end position="116"/>
    </location>
</feature>
<dbReference type="EMBL" id="CP103300">
    <property type="protein sequence ID" value="UYM17864.1"/>
    <property type="molecule type" value="Genomic_DNA"/>
</dbReference>
<name>A0ABY6GYJ0_9GAMM</name>
<protein>
    <submittedName>
        <fullName evidence="9">Iron ABC transporter permease</fullName>
    </submittedName>
</protein>
<feature type="transmembrane region" description="Helical" evidence="8">
    <location>
        <begin position="240"/>
        <end position="268"/>
    </location>
</feature>
<evidence type="ECO:0000313" key="9">
    <source>
        <dbReference type="EMBL" id="UYM17864.1"/>
    </source>
</evidence>
<reference evidence="9" key="1">
    <citation type="submission" date="2022-10" db="EMBL/GenBank/DDBJ databases">
        <title>Completed Genome Sequence of two octocoral isolated bacterium, Endozoicomonas euniceicola EF212T and Endozoicomonas gorgoniicola PS125T.</title>
        <authorList>
            <person name="Chiou Y.-J."/>
            <person name="Chen Y.-H."/>
        </authorList>
    </citation>
    <scope>NUCLEOTIDE SEQUENCE</scope>
    <source>
        <strain evidence="9">EF212</strain>
    </source>
</reference>
<dbReference type="PANTHER" id="PTHR30472:SF37">
    <property type="entry name" value="FE(3+) DICITRATE TRANSPORT SYSTEM PERMEASE PROTEIN FECD-RELATED"/>
    <property type="match status" value="1"/>
</dbReference>
<feature type="transmembrane region" description="Helical" evidence="8">
    <location>
        <begin position="152"/>
        <end position="175"/>
    </location>
</feature>
<feature type="transmembrane region" description="Helical" evidence="8">
    <location>
        <begin position="280"/>
        <end position="302"/>
    </location>
</feature>
<keyword evidence="6 8" id="KW-1133">Transmembrane helix</keyword>
<feature type="transmembrane region" description="Helical" evidence="8">
    <location>
        <begin position="64"/>
        <end position="85"/>
    </location>
</feature>
<keyword evidence="7 8" id="KW-0472">Membrane</keyword>
<evidence type="ECO:0000256" key="2">
    <source>
        <dbReference type="ARBA" id="ARBA00007935"/>
    </source>
</evidence>
<feature type="transmembrane region" description="Helical" evidence="8">
    <location>
        <begin position="452"/>
        <end position="469"/>
    </location>
</feature>
<dbReference type="CDD" id="cd06550">
    <property type="entry name" value="TM_ABC_iron-siderophores_like"/>
    <property type="match status" value="2"/>
</dbReference>
<feature type="transmembrane region" description="Helical" evidence="8">
    <location>
        <begin position="363"/>
        <end position="383"/>
    </location>
</feature>
<dbReference type="PANTHER" id="PTHR30472">
    <property type="entry name" value="FERRIC ENTEROBACTIN TRANSPORT SYSTEM PERMEASE PROTEIN"/>
    <property type="match status" value="1"/>
</dbReference>
<evidence type="ECO:0000256" key="7">
    <source>
        <dbReference type="ARBA" id="ARBA00023136"/>
    </source>
</evidence>
<evidence type="ECO:0000256" key="8">
    <source>
        <dbReference type="SAM" id="Phobius"/>
    </source>
</evidence>
<dbReference type="InterPro" id="IPR000522">
    <property type="entry name" value="ABC_transptr_permease_BtuC"/>
</dbReference>
<feature type="transmembrane region" description="Helical" evidence="8">
    <location>
        <begin position="640"/>
        <end position="659"/>
    </location>
</feature>
<dbReference type="Proteomes" id="UP001163255">
    <property type="component" value="Chromosome"/>
</dbReference>
<comment type="similarity">
    <text evidence="2">Belongs to the binding-protein-dependent transport system permease family. FecCD subfamily.</text>
</comment>
<keyword evidence="10" id="KW-1185">Reference proteome</keyword>
<evidence type="ECO:0000256" key="6">
    <source>
        <dbReference type="ARBA" id="ARBA00022989"/>
    </source>
</evidence>
<evidence type="ECO:0000313" key="10">
    <source>
        <dbReference type="Proteomes" id="UP001163255"/>
    </source>
</evidence>
<feature type="transmembrane region" description="Helical" evidence="8">
    <location>
        <begin position="314"/>
        <end position="334"/>
    </location>
</feature>
<dbReference type="RefSeq" id="WP_262600604.1">
    <property type="nucleotide sequence ID" value="NZ_CP103300.1"/>
</dbReference>
<organism evidence="9 10">
    <name type="scientific">Endozoicomonas euniceicola</name>
    <dbReference type="NCBI Taxonomy" id="1234143"/>
    <lineage>
        <taxon>Bacteria</taxon>
        <taxon>Pseudomonadati</taxon>
        <taxon>Pseudomonadota</taxon>
        <taxon>Gammaproteobacteria</taxon>
        <taxon>Oceanospirillales</taxon>
        <taxon>Endozoicomonadaceae</taxon>
        <taxon>Endozoicomonas</taxon>
    </lineage>
</organism>
<gene>
    <name evidence="9" type="ORF">NX720_08145</name>
</gene>
<feature type="transmembrane region" description="Helical" evidence="8">
    <location>
        <begin position="481"/>
        <end position="503"/>
    </location>
</feature>
<feature type="transmembrane region" description="Helical" evidence="8">
    <location>
        <begin position="583"/>
        <end position="603"/>
    </location>
</feature>
<keyword evidence="4" id="KW-1003">Cell membrane</keyword>
<keyword evidence="5 8" id="KW-0812">Transmembrane</keyword>
<comment type="subcellular location">
    <subcellularLocation>
        <location evidence="1">Cell membrane</location>
        <topology evidence="1">Multi-pass membrane protein</topology>
    </subcellularLocation>
</comment>
<feature type="transmembrane region" description="Helical" evidence="8">
    <location>
        <begin position="122"/>
        <end position="140"/>
    </location>
</feature>
<proteinExistence type="inferred from homology"/>
<feature type="transmembrane region" description="Helical" evidence="8">
    <location>
        <begin position="555"/>
        <end position="577"/>
    </location>
</feature>
<evidence type="ECO:0000256" key="5">
    <source>
        <dbReference type="ARBA" id="ARBA00022692"/>
    </source>
</evidence>
<sequence>MSMYSESMKLTFALLLLFMGCLISLASGPAGIDVSLPGELLAGTSWFNHGDVPSLHNVIVTYLLLPRTLMALWCGTALGAAGVLIQSATRNSFASPATLGINAGALLAIITGTIALPEFTDHFPVAVAFTGAVITSLVVFKLASAISHSPVNLVLVGMAVTLSVGAVSAGLLMFWENRLDGLYIWGAGNLAQFDFQAVNSSWWLVAGLIAASLPLARRLDLIELGNDQAGSLGVNVRQTIMLSLLLALLLSATVVSQVGMISFIGLVAPHIARGLGYKATWSRLLAASLIGALLLLSADILARWVPLLLSEGHYSVPAGAMTTAIGAPFMIFLLTRRQTVNNLTQLPKETGIRALFRVSPLKLLFIMLALLLCSVWLSLGGGLNANDFDLRWPRVAAAAFAGCALGVSGLVLQSLMRNPLASPDVSGLTTTGVLFVVVAAVLFPGLDRMEMVLFSMAGSGFALLLLLSLSRMTGFQPQMFALAGLCLSALASTLVNIALVLGSNQSSEVLLWLSGSTYAISKGLVFFLAAVVLMVAPLLLLLWRKLDILQLGTQWPTILGIRINPVLIALLLLVALLSSVSVATVGGISFVGLMAPHICRVLGLSSHRHLIVATAMVGAILLVLGDALSRNLMTPFELPAGLVVSSVGGVYFILLLLTGKYVQRR</sequence>